<dbReference type="PANTHER" id="PTHR39583">
    <property type="entry name" value="TYPE II SECRETION SYSTEM PROTEIN J-RELATED"/>
    <property type="match status" value="1"/>
</dbReference>
<gene>
    <name evidence="11" type="primary">gspJ</name>
    <name evidence="11" type="ORF">H0E84_09400</name>
</gene>
<evidence type="ECO:0000256" key="8">
    <source>
        <dbReference type="ARBA" id="ARBA00022989"/>
    </source>
</evidence>
<dbReference type="NCBIfam" id="TIGR02532">
    <property type="entry name" value="IV_pilin_GFxxxE"/>
    <property type="match status" value="1"/>
</dbReference>
<dbReference type="Proteomes" id="UP000578091">
    <property type="component" value="Unassembled WGS sequence"/>
</dbReference>
<reference evidence="11 12" key="1">
    <citation type="submission" date="2020-07" db="EMBL/GenBank/DDBJ databases">
        <title>Luteimonas sp. SJ-92.</title>
        <authorList>
            <person name="Huang X.-X."/>
            <person name="Xu L."/>
            <person name="Sun J.-Q."/>
        </authorList>
    </citation>
    <scope>NUCLEOTIDE SEQUENCE [LARGE SCALE GENOMIC DNA]</scope>
    <source>
        <strain evidence="11 12">SJ-92</strain>
    </source>
</reference>
<dbReference type="Gene3D" id="2.10.70.20">
    <property type="entry name" value="gspk-gspi-gspj complex like domains"/>
    <property type="match status" value="1"/>
</dbReference>
<keyword evidence="7 10" id="KW-0812">Transmembrane</keyword>
<evidence type="ECO:0000256" key="1">
    <source>
        <dbReference type="ARBA" id="ARBA00004377"/>
    </source>
</evidence>
<keyword evidence="6" id="KW-0997">Cell inner membrane</keyword>
<dbReference type="Gene3D" id="3.10.610.10">
    <property type="entry name" value="GSPII I/J protein-like"/>
    <property type="match status" value="1"/>
</dbReference>
<dbReference type="InterPro" id="IPR051621">
    <property type="entry name" value="T2SS_protein_J"/>
</dbReference>
<keyword evidence="9 10" id="KW-0472">Membrane</keyword>
<accession>A0A853JDG2</accession>
<dbReference type="InterPro" id="IPR045584">
    <property type="entry name" value="Pilin-like"/>
</dbReference>
<keyword evidence="8 10" id="KW-1133">Transmembrane helix</keyword>
<dbReference type="EMBL" id="JACCKA010000057">
    <property type="protein sequence ID" value="NZA26600.1"/>
    <property type="molecule type" value="Genomic_DNA"/>
</dbReference>
<evidence type="ECO:0000256" key="7">
    <source>
        <dbReference type="ARBA" id="ARBA00022692"/>
    </source>
</evidence>
<keyword evidence="4" id="KW-1003">Cell membrane</keyword>
<feature type="transmembrane region" description="Helical" evidence="10">
    <location>
        <begin position="134"/>
        <end position="155"/>
    </location>
</feature>
<dbReference type="SUPFAM" id="SSF54523">
    <property type="entry name" value="Pili subunits"/>
    <property type="match status" value="1"/>
</dbReference>
<dbReference type="GO" id="GO:0005886">
    <property type="term" value="C:plasma membrane"/>
    <property type="evidence" value="ECO:0007669"/>
    <property type="project" value="UniProtKB-SubCell"/>
</dbReference>
<name>A0A853JDG2_9GAMM</name>
<dbReference type="Pfam" id="PF11612">
    <property type="entry name" value="T2SSJ"/>
    <property type="match status" value="1"/>
</dbReference>
<comment type="caution">
    <text evidence="11">The sequence shown here is derived from an EMBL/GenBank/DDBJ whole genome shotgun (WGS) entry which is preliminary data.</text>
</comment>
<comment type="subcellular location">
    <subcellularLocation>
        <location evidence="1">Cell inner membrane</location>
        <topology evidence="1">Single-pass membrane protein</topology>
    </subcellularLocation>
</comment>
<evidence type="ECO:0000256" key="4">
    <source>
        <dbReference type="ARBA" id="ARBA00022475"/>
    </source>
</evidence>
<evidence type="ECO:0000256" key="10">
    <source>
        <dbReference type="SAM" id="Phobius"/>
    </source>
</evidence>
<dbReference type="InterPro" id="IPR010055">
    <property type="entry name" value="T2SS_protein-GspJ"/>
</dbReference>
<dbReference type="GO" id="GO:0015627">
    <property type="term" value="C:type II protein secretion system complex"/>
    <property type="evidence" value="ECO:0007669"/>
    <property type="project" value="InterPro"/>
</dbReference>
<keyword evidence="12" id="KW-1185">Reference proteome</keyword>
<keyword evidence="5" id="KW-0488">Methylation</keyword>
<evidence type="ECO:0000256" key="9">
    <source>
        <dbReference type="ARBA" id="ARBA00023136"/>
    </source>
</evidence>
<proteinExistence type="inferred from homology"/>
<dbReference type="InterPro" id="IPR012902">
    <property type="entry name" value="N_methyl_site"/>
</dbReference>
<dbReference type="NCBIfam" id="TIGR01711">
    <property type="entry name" value="gspJ"/>
    <property type="match status" value="1"/>
</dbReference>
<dbReference type="Pfam" id="PF07963">
    <property type="entry name" value="N_methyl"/>
    <property type="match status" value="1"/>
</dbReference>
<evidence type="ECO:0000256" key="5">
    <source>
        <dbReference type="ARBA" id="ARBA00022481"/>
    </source>
</evidence>
<evidence type="ECO:0000256" key="6">
    <source>
        <dbReference type="ARBA" id="ARBA00022519"/>
    </source>
</evidence>
<evidence type="ECO:0000313" key="12">
    <source>
        <dbReference type="Proteomes" id="UP000578091"/>
    </source>
</evidence>
<dbReference type="GO" id="GO:0015628">
    <property type="term" value="P:protein secretion by the type II secretion system"/>
    <property type="evidence" value="ECO:0007669"/>
    <property type="project" value="InterPro"/>
</dbReference>
<dbReference type="PROSITE" id="PS00409">
    <property type="entry name" value="PROKAR_NTER_METHYL"/>
    <property type="match status" value="1"/>
</dbReference>
<comment type="similarity">
    <text evidence="2">Belongs to the GSP J family.</text>
</comment>
<evidence type="ECO:0000256" key="2">
    <source>
        <dbReference type="ARBA" id="ARBA00011084"/>
    </source>
</evidence>
<sequence length="318" mass="33356">MSGLDSRASRSGFCGRFAVVSRGDGLVCVGVAGSRQRGPSCVGTVGSWGAEGGSRGGFIGVSRGDGLSCVGPVGSREAEGGSRGRFIGVSRGDGLIGVRAVGSRGRGVGTVGSRGRGVRAVGSRQRGFTLVEMLVALAVFALLSAAGVTVLAYAADNQGVLRERMQRIGEFQRARAVLRADLSQTAPRRTRNAAGHPAVQAFTGSADAAPGLLFALTRRGWSNPEQAPRASLQYVEYRLVDDRLERGTRPALDGAVLGTPQVLLRGVRTARAHYRYQGEWMDGWPGGADRVPEALQLDLQIDGVGEVRQLFLMPGQPL</sequence>
<protein>
    <recommendedName>
        <fullName evidence="3">Type II secretion system protein J</fullName>
    </recommendedName>
</protein>
<evidence type="ECO:0000313" key="11">
    <source>
        <dbReference type="EMBL" id="NZA26600.1"/>
    </source>
</evidence>
<dbReference type="AlphaFoldDB" id="A0A853JDG2"/>
<dbReference type="PANTHER" id="PTHR39583:SF2">
    <property type="entry name" value="TYPE II SECRETION SYSTEM PROTEIN J"/>
    <property type="match status" value="1"/>
</dbReference>
<evidence type="ECO:0000256" key="3">
    <source>
        <dbReference type="ARBA" id="ARBA00021539"/>
    </source>
</evidence>
<organism evidence="11 12">
    <name type="scientific">Luteimonas salinisoli</name>
    <dbReference type="NCBI Taxonomy" id="2752307"/>
    <lineage>
        <taxon>Bacteria</taxon>
        <taxon>Pseudomonadati</taxon>
        <taxon>Pseudomonadota</taxon>
        <taxon>Gammaproteobacteria</taxon>
        <taxon>Lysobacterales</taxon>
        <taxon>Lysobacteraceae</taxon>
        <taxon>Luteimonas</taxon>
    </lineage>
</organism>